<dbReference type="OrthoDB" id="361180at2759"/>
<dbReference type="Gene3D" id="3.90.70.80">
    <property type="match status" value="1"/>
</dbReference>
<evidence type="ECO:0000256" key="1">
    <source>
        <dbReference type="SAM" id="SignalP"/>
    </source>
</evidence>
<keyword evidence="4" id="KW-1185">Reference proteome</keyword>
<dbReference type="EMBL" id="BLIY01000006">
    <property type="protein sequence ID" value="GFE53351.1"/>
    <property type="molecule type" value="Genomic_DNA"/>
</dbReference>
<protein>
    <recommendedName>
        <fullName evidence="2">OTU domain-containing protein</fullName>
    </recommendedName>
</protein>
<evidence type="ECO:0000313" key="3">
    <source>
        <dbReference type="EMBL" id="GFE53351.1"/>
    </source>
</evidence>
<dbReference type="PROSITE" id="PS50802">
    <property type="entry name" value="OTU"/>
    <property type="match status" value="1"/>
</dbReference>
<organism evidence="3 4">
    <name type="scientific">Babesia ovis</name>
    <dbReference type="NCBI Taxonomy" id="5869"/>
    <lineage>
        <taxon>Eukaryota</taxon>
        <taxon>Sar</taxon>
        <taxon>Alveolata</taxon>
        <taxon>Apicomplexa</taxon>
        <taxon>Aconoidasida</taxon>
        <taxon>Piroplasmida</taxon>
        <taxon>Babesiidae</taxon>
        <taxon>Babesia</taxon>
    </lineage>
</organism>
<feature type="domain" description="OTU" evidence="2">
    <location>
        <begin position="339"/>
        <end position="541"/>
    </location>
</feature>
<proteinExistence type="predicted"/>
<dbReference type="CDD" id="cd22744">
    <property type="entry name" value="OTU"/>
    <property type="match status" value="1"/>
</dbReference>
<feature type="chain" id="PRO_5040858143" description="OTU domain-containing protein" evidence="1">
    <location>
        <begin position="17"/>
        <end position="570"/>
    </location>
</feature>
<sequence>MFAFALFCASCALVSAAPRWNPLTKDEFFNDNVGRLVNKKENVKQIDKVFKVERNTLAPLIYMWRSINHKICKRPSLAKDWEYPNPNVSLHQRFALYGMDYATYNILGDGRCLYNTVAEGFKMAGLTVKRLKTLIDPNYSAQLAAMAKAFVPKGEYYSTQDLMRLSLAGIVGIDPQSEESIANFDPHMFQFKLESMLEFKKYNEESKDGEKLLELIDGIDLAGSLQRLNAKNAIEIASKIHKDMKVKHDAVVGSNLDINELQGLFQFRMLFLNQHKGTIDRLHLSPGDNVHFIMLTNYTPAKKNRGYEKIVPHPCSRYQSWQPVELLWDKELMPNNMTLCRKNYGADGNCLFNAISGILRDNKMTREIIGLKTTNLPAAVSLSLDDMVFNDQFYTVGDLRRIIAVKFIGVDPHNENALPFWDIQELITKLEVLSSVEGTSDFGDITWGPNKFLEEIARNGDLVDIAKRIFAMLSQVKRPYSWGSYEDIDTLAEVFNLDIYLFWSNELKLQRFLGSRPETEQRPVLLLYYHVMMHFDGAGLIGNASHNDGQPIRSMYSTRGFPMLLRQLAG</sequence>
<dbReference type="AlphaFoldDB" id="A0A9W5WTZ2"/>
<feature type="signal peptide" evidence="1">
    <location>
        <begin position="1"/>
        <end position="16"/>
    </location>
</feature>
<dbReference type="InterPro" id="IPR003323">
    <property type="entry name" value="OTU_dom"/>
</dbReference>
<reference evidence="3" key="1">
    <citation type="submission" date="2019-12" db="EMBL/GenBank/DDBJ databases">
        <title>Genome sequence of Babesia ovis.</title>
        <authorList>
            <person name="Yamagishi J."/>
            <person name="Sevinc F."/>
            <person name="Xuan X."/>
        </authorList>
    </citation>
    <scope>NUCLEOTIDE SEQUENCE</scope>
    <source>
        <strain evidence="3">Selcuk</strain>
    </source>
</reference>
<gene>
    <name evidence="3" type="ORF">BaOVIS_007550</name>
</gene>
<evidence type="ECO:0000259" key="2">
    <source>
        <dbReference type="PROSITE" id="PS50802"/>
    </source>
</evidence>
<keyword evidence="1" id="KW-0732">Signal</keyword>
<comment type="caution">
    <text evidence="3">The sequence shown here is derived from an EMBL/GenBank/DDBJ whole genome shotgun (WGS) entry which is preliminary data.</text>
</comment>
<dbReference type="Proteomes" id="UP001057455">
    <property type="component" value="Unassembled WGS sequence"/>
</dbReference>
<evidence type="ECO:0000313" key="4">
    <source>
        <dbReference type="Proteomes" id="UP001057455"/>
    </source>
</evidence>
<name>A0A9W5WTZ2_BABOV</name>
<accession>A0A9W5WTZ2</accession>